<feature type="compositionally biased region" description="Basic and acidic residues" evidence="6">
    <location>
        <begin position="260"/>
        <end position="273"/>
    </location>
</feature>
<evidence type="ECO:0000256" key="3">
    <source>
        <dbReference type="ARBA" id="ARBA00022980"/>
    </source>
</evidence>
<keyword evidence="5" id="KW-0687">Ribonucleoprotein</keyword>
<dbReference type="AlphaFoldDB" id="A0AAD6MCX8"/>
<dbReference type="InterPro" id="IPR051991">
    <property type="entry name" value="Mitoribosomal_protein_bL32"/>
</dbReference>
<keyword evidence="4" id="KW-0496">Mitochondrion</keyword>
<evidence type="ECO:0000256" key="2">
    <source>
        <dbReference type="ARBA" id="ARBA00008560"/>
    </source>
</evidence>
<keyword evidence="3" id="KW-0689">Ribosomal protein</keyword>
<organism evidence="8 9">
    <name type="scientific">Populus alba x Populus x berolinensis</name>
    <dbReference type="NCBI Taxonomy" id="444605"/>
    <lineage>
        <taxon>Eukaryota</taxon>
        <taxon>Viridiplantae</taxon>
        <taxon>Streptophyta</taxon>
        <taxon>Embryophyta</taxon>
        <taxon>Tracheophyta</taxon>
        <taxon>Spermatophyta</taxon>
        <taxon>Magnoliopsida</taxon>
        <taxon>eudicotyledons</taxon>
        <taxon>Gunneridae</taxon>
        <taxon>Pentapetalae</taxon>
        <taxon>rosids</taxon>
        <taxon>fabids</taxon>
        <taxon>Malpighiales</taxon>
        <taxon>Salicaceae</taxon>
        <taxon>Saliceae</taxon>
        <taxon>Populus</taxon>
    </lineage>
</organism>
<comment type="similarity">
    <text evidence="2">Belongs to the bacterial ribosomal protein bL32 family.</text>
</comment>
<accession>A0AAD6MCX8</accession>
<reference evidence="8" key="1">
    <citation type="journal article" date="2023" name="Mol. Ecol. Resour.">
        <title>Chromosome-level genome assembly of a triploid poplar Populus alba 'Berolinensis'.</title>
        <authorList>
            <person name="Chen S."/>
            <person name="Yu Y."/>
            <person name="Wang X."/>
            <person name="Wang S."/>
            <person name="Zhang T."/>
            <person name="Zhou Y."/>
            <person name="He R."/>
            <person name="Meng N."/>
            <person name="Wang Y."/>
            <person name="Liu W."/>
            <person name="Liu Z."/>
            <person name="Liu J."/>
            <person name="Guo Q."/>
            <person name="Huang H."/>
            <person name="Sederoff R.R."/>
            <person name="Wang G."/>
            <person name="Qu G."/>
            <person name="Chen S."/>
        </authorList>
    </citation>
    <scope>NUCLEOTIDE SEQUENCE</scope>
    <source>
        <strain evidence="8">SC-2020</strain>
    </source>
</reference>
<feature type="region of interest" description="Disordered" evidence="6">
    <location>
        <begin position="233"/>
        <end position="273"/>
    </location>
</feature>
<evidence type="ECO:0000256" key="1">
    <source>
        <dbReference type="ARBA" id="ARBA00004173"/>
    </source>
</evidence>
<dbReference type="EMBL" id="JAQIZT010000010">
    <property type="protein sequence ID" value="KAJ6982650.1"/>
    <property type="molecule type" value="Genomic_DNA"/>
</dbReference>
<protein>
    <recommendedName>
        <fullName evidence="7">SPX domain-containing protein</fullName>
    </recommendedName>
</protein>
<evidence type="ECO:0000256" key="4">
    <source>
        <dbReference type="ARBA" id="ARBA00023128"/>
    </source>
</evidence>
<dbReference type="GO" id="GO:0005762">
    <property type="term" value="C:mitochondrial large ribosomal subunit"/>
    <property type="evidence" value="ECO:0007669"/>
    <property type="project" value="TreeGrafter"/>
</dbReference>
<evidence type="ECO:0000313" key="9">
    <source>
        <dbReference type="Proteomes" id="UP001164929"/>
    </source>
</evidence>
<dbReference type="PANTHER" id="PTHR21026">
    <property type="entry name" value="39S RIBOSOMAL PROTEIN L32, MITOCHONDRIAL"/>
    <property type="match status" value="1"/>
</dbReference>
<evidence type="ECO:0000313" key="8">
    <source>
        <dbReference type="EMBL" id="KAJ6982650.1"/>
    </source>
</evidence>
<keyword evidence="9" id="KW-1185">Reference proteome</keyword>
<evidence type="ECO:0000259" key="7">
    <source>
        <dbReference type="PROSITE" id="PS51382"/>
    </source>
</evidence>
<dbReference type="PANTHER" id="PTHR21026:SF2">
    <property type="entry name" value="LARGE RIBOSOMAL SUBUNIT PROTEIN BL32M"/>
    <property type="match status" value="1"/>
</dbReference>
<comment type="caution">
    <text evidence="8">The sequence shown here is derived from an EMBL/GenBank/DDBJ whole genome shotgun (WGS) entry which is preliminary data.</text>
</comment>
<evidence type="ECO:0000256" key="6">
    <source>
        <dbReference type="SAM" id="MobiDB-lite"/>
    </source>
</evidence>
<dbReference type="PROSITE" id="PS51382">
    <property type="entry name" value="SPX"/>
    <property type="match status" value="1"/>
</dbReference>
<dbReference type="Proteomes" id="UP001164929">
    <property type="component" value="Chromosome 10"/>
</dbReference>
<feature type="domain" description="SPX" evidence="7">
    <location>
        <begin position="110"/>
        <end position="322"/>
    </location>
</feature>
<dbReference type="GO" id="GO:0003735">
    <property type="term" value="F:structural constituent of ribosome"/>
    <property type="evidence" value="ECO:0007669"/>
    <property type="project" value="TreeGrafter"/>
</dbReference>
<name>A0AAD6MCX8_9ROSI</name>
<dbReference type="InterPro" id="IPR004331">
    <property type="entry name" value="SPX_dom"/>
</dbReference>
<dbReference type="Pfam" id="PF03105">
    <property type="entry name" value="SPX"/>
    <property type="match status" value="1"/>
</dbReference>
<proteinExistence type="inferred from homology"/>
<comment type="subcellular location">
    <subcellularLocation>
        <location evidence="1">Mitochondrion</location>
    </subcellularLocation>
</comment>
<evidence type="ECO:0000256" key="5">
    <source>
        <dbReference type="ARBA" id="ARBA00023274"/>
    </source>
</evidence>
<gene>
    <name evidence="8" type="ORF">NC653_025687</name>
</gene>
<sequence length="322" mass="36132">MALRLGMLKCAAEGKNGCRLGIRKWTHLVAMAPPLDGALECSIASPQFTLPEFDANQDTSDNSSDFGFTFPGFSFGGSMELMAVPKRKIVIIINEGIYSDGESGRDEGKMKFGKQFNQPKVDCKGDIEDQVIDVNALPQDGCRKFYTTQFLRESEEGGKLQVKFFKKFDEQLNKFNTFYKDKLDEMKHEASLLNKQMDAFIALRIKVESPGFEDSCAKKSCDTGVVTTNPLKSCSPSRDTPSGLEDMDVGHGVETSNDFQPEKSTYEQNGREHMESTIEMDRRNDYDQEESTHCPGVNEINATNYGNAHQEKDILIHCKFYP</sequence>